<dbReference type="AlphaFoldDB" id="A0A2T6ZE54"/>
<dbReference type="OrthoDB" id="3360032at2759"/>
<dbReference type="GO" id="GO:0031501">
    <property type="term" value="C:mannosyltransferase complex"/>
    <property type="evidence" value="ECO:0007669"/>
    <property type="project" value="TreeGrafter"/>
</dbReference>
<keyword evidence="1" id="KW-1133">Transmembrane helix</keyword>
<proteinExistence type="predicted"/>
<reference evidence="3 4" key="1">
    <citation type="submission" date="2017-04" db="EMBL/GenBank/DDBJ databases">
        <title>Draft genome sequence of Tuber borchii Vittad., a whitish edible truffle.</title>
        <authorList>
            <consortium name="DOE Joint Genome Institute"/>
            <person name="Murat C."/>
            <person name="Kuo A."/>
            <person name="Barry K.W."/>
            <person name="Clum A."/>
            <person name="Dockter R.B."/>
            <person name="Fauchery L."/>
            <person name="Iotti M."/>
            <person name="Kohler A."/>
            <person name="Labutti K."/>
            <person name="Lindquist E.A."/>
            <person name="Lipzen A."/>
            <person name="Ohm R.A."/>
            <person name="Wang M."/>
            <person name="Grigoriev I.V."/>
            <person name="Zambonelli A."/>
            <person name="Martin F.M."/>
        </authorList>
    </citation>
    <scope>NUCLEOTIDE SEQUENCE [LARGE SCALE GENOMIC DNA]</scope>
    <source>
        <strain evidence="3 4">Tbo3840</strain>
    </source>
</reference>
<sequence length="242" mass="26818">MFPSRFLFPVLFSTAVLGNIEKEIFVAPSNSQDLLFNGTNSPQSAGFEALHPGLLRLSPSPSCEGTCHELHVTLDTSFIGSGESHWAVLDHLEQGKRYEVRICWAATSPTDLTLNIYTASQLLDKPSLLANMTAYATHQLPPSPVNKLSCPSAAPRSVLYLNIRAKAGYYTHEKHRMETPDPVRVEIVLDPFILNALPESLLPIAVTIILTALSAFWLSGRVYNILRNIASLKQSRYDKKTR</sequence>
<dbReference type="GO" id="GO:0006506">
    <property type="term" value="P:GPI anchor biosynthetic process"/>
    <property type="evidence" value="ECO:0007669"/>
    <property type="project" value="TreeGrafter"/>
</dbReference>
<dbReference type="InterPro" id="IPR019433">
    <property type="entry name" value="GPI_ManTrfase_II_coact_Pga1"/>
</dbReference>
<dbReference type="GO" id="GO:0000030">
    <property type="term" value="F:mannosyltransferase activity"/>
    <property type="evidence" value="ECO:0007669"/>
    <property type="project" value="TreeGrafter"/>
</dbReference>
<keyword evidence="1" id="KW-0472">Membrane</keyword>
<evidence type="ECO:0000313" key="4">
    <source>
        <dbReference type="Proteomes" id="UP000244722"/>
    </source>
</evidence>
<dbReference type="PANTHER" id="PTHR28022:SF1">
    <property type="entry name" value="GPI MANNOSYLTRANSFERASE 2 SUBUNIT PGA1"/>
    <property type="match status" value="1"/>
</dbReference>
<keyword evidence="4" id="KW-1185">Reference proteome</keyword>
<gene>
    <name evidence="3" type="ORF">B9Z19DRAFT_1094467</name>
</gene>
<organism evidence="3 4">
    <name type="scientific">Tuber borchii</name>
    <name type="common">White truffle</name>
    <dbReference type="NCBI Taxonomy" id="42251"/>
    <lineage>
        <taxon>Eukaryota</taxon>
        <taxon>Fungi</taxon>
        <taxon>Dikarya</taxon>
        <taxon>Ascomycota</taxon>
        <taxon>Pezizomycotina</taxon>
        <taxon>Pezizomycetes</taxon>
        <taxon>Pezizales</taxon>
        <taxon>Tuberaceae</taxon>
        <taxon>Tuber</taxon>
    </lineage>
</organism>
<protein>
    <submittedName>
        <fullName evidence="3">Uncharacterized protein</fullName>
    </submittedName>
</protein>
<dbReference type="EMBL" id="NESQ01000349">
    <property type="protein sequence ID" value="PUU73726.1"/>
    <property type="molecule type" value="Genomic_DNA"/>
</dbReference>
<evidence type="ECO:0000256" key="1">
    <source>
        <dbReference type="SAM" id="Phobius"/>
    </source>
</evidence>
<accession>A0A2T6ZE54</accession>
<keyword evidence="1" id="KW-0812">Transmembrane</keyword>
<comment type="caution">
    <text evidence="3">The sequence shown here is derived from an EMBL/GenBank/DDBJ whole genome shotgun (WGS) entry which is preliminary data.</text>
</comment>
<name>A0A2T6ZE54_TUBBO</name>
<feature type="chain" id="PRO_5015487419" evidence="2">
    <location>
        <begin position="19"/>
        <end position="242"/>
    </location>
</feature>
<dbReference type="GO" id="GO:0005789">
    <property type="term" value="C:endoplasmic reticulum membrane"/>
    <property type="evidence" value="ECO:0007669"/>
    <property type="project" value="TreeGrafter"/>
</dbReference>
<evidence type="ECO:0000313" key="3">
    <source>
        <dbReference type="EMBL" id="PUU73726.1"/>
    </source>
</evidence>
<dbReference type="Proteomes" id="UP000244722">
    <property type="component" value="Unassembled WGS sequence"/>
</dbReference>
<feature type="transmembrane region" description="Helical" evidence="1">
    <location>
        <begin position="200"/>
        <end position="218"/>
    </location>
</feature>
<dbReference type="Pfam" id="PF10333">
    <property type="entry name" value="Pga1"/>
    <property type="match status" value="1"/>
</dbReference>
<keyword evidence="2" id="KW-0732">Signal</keyword>
<evidence type="ECO:0000256" key="2">
    <source>
        <dbReference type="SAM" id="SignalP"/>
    </source>
</evidence>
<feature type="signal peptide" evidence="2">
    <location>
        <begin position="1"/>
        <end position="18"/>
    </location>
</feature>
<dbReference type="PANTHER" id="PTHR28022">
    <property type="entry name" value="GPI MANNOSYLTRANSFERASE 2 SUBUNIT PGA1"/>
    <property type="match status" value="1"/>
</dbReference>